<reference evidence="7 8" key="1">
    <citation type="submission" date="2024-10" db="EMBL/GenBank/DDBJ databases">
        <title>The Natural Products Discovery Center: Release of the First 8490 Sequenced Strains for Exploring Actinobacteria Biosynthetic Diversity.</title>
        <authorList>
            <person name="Kalkreuter E."/>
            <person name="Kautsar S.A."/>
            <person name="Yang D."/>
            <person name="Bader C.D."/>
            <person name="Teijaro C.N."/>
            <person name="Fluegel L."/>
            <person name="Davis C.M."/>
            <person name="Simpson J.R."/>
            <person name="Lauterbach L."/>
            <person name="Steele A.D."/>
            <person name="Gui C."/>
            <person name="Meng S."/>
            <person name="Li G."/>
            <person name="Viehrig K."/>
            <person name="Ye F."/>
            <person name="Su P."/>
            <person name="Kiefer A.F."/>
            <person name="Nichols A."/>
            <person name="Cepeda A.J."/>
            <person name="Yan W."/>
            <person name="Fan B."/>
            <person name="Jiang Y."/>
            <person name="Adhikari A."/>
            <person name="Zheng C.-J."/>
            <person name="Schuster L."/>
            <person name="Cowan T.M."/>
            <person name="Smanski M.J."/>
            <person name="Chevrette M.G."/>
            <person name="De Carvalho L.P.S."/>
            <person name="Shen B."/>
        </authorList>
    </citation>
    <scope>NUCLEOTIDE SEQUENCE [LARGE SCALE GENOMIC DNA]</scope>
    <source>
        <strain evidence="7 8">NPDC006488</strain>
    </source>
</reference>
<protein>
    <submittedName>
        <fullName evidence="7">RNA polymerase sigma factor</fullName>
    </submittedName>
</protein>
<evidence type="ECO:0000256" key="1">
    <source>
        <dbReference type="ARBA" id="ARBA00010641"/>
    </source>
</evidence>
<dbReference type="Gene3D" id="1.10.10.10">
    <property type="entry name" value="Winged helix-like DNA-binding domain superfamily/Winged helix DNA-binding domain"/>
    <property type="match status" value="1"/>
</dbReference>
<dbReference type="SUPFAM" id="SSF88659">
    <property type="entry name" value="Sigma3 and sigma4 domains of RNA polymerase sigma factors"/>
    <property type="match status" value="1"/>
</dbReference>
<evidence type="ECO:0000256" key="3">
    <source>
        <dbReference type="ARBA" id="ARBA00023082"/>
    </source>
</evidence>
<evidence type="ECO:0000313" key="7">
    <source>
        <dbReference type="EMBL" id="MFE9602853.1"/>
    </source>
</evidence>
<dbReference type="SUPFAM" id="SSF88946">
    <property type="entry name" value="Sigma2 domain of RNA polymerase sigma factors"/>
    <property type="match status" value="1"/>
</dbReference>
<organism evidence="7 8">
    <name type="scientific">Streptomyces hokutonensis</name>
    <dbReference type="NCBI Taxonomy" id="1306990"/>
    <lineage>
        <taxon>Bacteria</taxon>
        <taxon>Bacillati</taxon>
        <taxon>Actinomycetota</taxon>
        <taxon>Actinomycetes</taxon>
        <taxon>Kitasatosporales</taxon>
        <taxon>Streptomycetaceae</taxon>
        <taxon>Streptomyces</taxon>
    </lineage>
</organism>
<dbReference type="Gene3D" id="1.10.1740.10">
    <property type="match status" value="1"/>
</dbReference>
<proteinExistence type="inferred from homology"/>
<sequence>MTEQETRRMRRTRFEGLAQVVVEPLHRYLLRRASTETAEDVLSETLLVLWRRIDDVPGLGDGSASPPDPDDVLPWCYGVARGCLANARRADGRRLRLVERLIRTQQRAPEEAAEHGELHAALASLGAADREVVRLWAWEGLAPRQIAEATGSTPNAVSIRLHRAKARLAAQLGRKNGGRPGHKSDEGRSGQ</sequence>
<dbReference type="InterPro" id="IPR014284">
    <property type="entry name" value="RNA_pol_sigma-70_dom"/>
</dbReference>
<keyword evidence="8" id="KW-1185">Reference proteome</keyword>
<dbReference type="PANTHER" id="PTHR43133:SF25">
    <property type="entry name" value="RNA POLYMERASE SIGMA FACTOR RFAY-RELATED"/>
    <property type="match status" value="1"/>
</dbReference>
<feature type="region of interest" description="Disordered" evidence="5">
    <location>
        <begin position="170"/>
        <end position="191"/>
    </location>
</feature>
<gene>
    <name evidence="7" type="ORF">ACFYNQ_30360</name>
</gene>
<dbReference type="Pfam" id="PF08281">
    <property type="entry name" value="Sigma70_r4_2"/>
    <property type="match status" value="1"/>
</dbReference>
<evidence type="ECO:0000256" key="2">
    <source>
        <dbReference type="ARBA" id="ARBA00023015"/>
    </source>
</evidence>
<dbReference type="InterPro" id="IPR039425">
    <property type="entry name" value="RNA_pol_sigma-70-like"/>
</dbReference>
<name>A0ABW6M9N6_9ACTN</name>
<dbReference type="InterPro" id="IPR036388">
    <property type="entry name" value="WH-like_DNA-bd_sf"/>
</dbReference>
<evidence type="ECO:0000259" key="6">
    <source>
        <dbReference type="Pfam" id="PF08281"/>
    </source>
</evidence>
<dbReference type="InterPro" id="IPR013324">
    <property type="entry name" value="RNA_pol_sigma_r3/r4-like"/>
</dbReference>
<dbReference type="EMBL" id="JBIAHM010000011">
    <property type="protein sequence ID" value="MFE9602853.1"/>
    <property type="molecule type" value="Genomic_DNA"/>
</dbReference>
<keyword evidence="4" id="KW-0804">Transcription</keyword>
<dbReference type="RefSeq" id="WP_388111210.1">
    <property type="nucleotide sequence ID" value="NZ_JBIAHM010000011.1"/>
</dbReference>
<dbReference type="PANTHER" id="PTHR43133">
    <property type="entry name" value="RNA POLYMERASE ECF-TYPE SIGMA FACTO"/>
    <property type="match status" value="1"/>
</dbReference>
<keyword evidence="3" id="KW-0731">Sigma factor</keyword>
<dbReference type="InterPro" id="IPR013325">
    <property type="entry name" value="RNA_pol_sigma_r2"/>
</dbReference>
<dbReference type="Proteomes" id="UP001601303">
    <property type="component" value="Unassembled WGS sequence"/>
</dbReference>
<evidence type="ECO:0000313" key="8">
    <source>
        <dbReference type="Proteomes" id="UP001601303"/>
    </source>
</evidence>
<evidence type="ECO:0000256" key="4">
    <source>
        <dbReference type="ARBA" id="ARBA00023163"/>
    </source>
</evidence>
<comment type="caution">
    <text evidence="7">The sequence shown here is derived from an EMBL/GenBank/DDBJ whole genome shotgun (WGS) entry which is preliminary data.</text>
</comment>
<accession>A0ABW6M9N6</accession>
<evidence type="ECO:0000256" key="5">
    <source>
        <dbReference type="SAM" id="MobiDB-lite"/>
    </source>
</evidence>
<keyword evidence="2" id="KW-0805">Transcription regulation</keyword>
<dbReference type="InterPro" id="IPR013249">
    <property type="entry name" value="RNA_pol_sigma70_r4_t2"/>
</dbReference>
<dbReference type="NCBIfam" id="TIGR02937">
    <property type="entry name" value="sigma70-ECF"/>
    <property type="match status" value="1"/>
</dbReference>
<comment type="similarity">
    <text evidence="1">Belongs to the sigma-70 factor family. ECF subfamily.</text>
</comment>
<feature type="compositionally biased region" description="Basic and acidic residues" evidence="5">
    <location>
        <begin position="182"/>
        <end position="191"/>
    </location>
</feature>
<feature type="domain" description="RNA polymerase sigma factor 70 region 4 type 2" evidence="6">
    <location>
        <begin position="116"/>
        <end position="168"/>
    </location>
</feature>